<name>A0ABS6HRT9_MYCGD</name>
<evidence type="ECO:0000313" key="3">
    <source>
        <dbReference type="EMBL" id="MBU8824255.1"/>
    </source>
</evidence>
<comment type="caution">
    <text evidence="3">The sequence shown here is derived from an EMBL/GenBank/DDBJ whole genome shotgun (WGS) entry which is preliminary data.</text>
</comment>
<feature type="domain" description="Purine catabolism PurC-like" evidence="1">
    <location>
        <begin position="35"/>
        <end position="135"/>
    </location>
</feature>
<dbReference type="Pfam" id="PF07905">
    <property type="entry name" value="PucR"/>
    <property type="match status" value="1"/>
</dbReference>
<dbReference type="Proteomes" id="UP000696413">
    <property type="component" value="Unassembled WGS sequence"/>
</dbReference>
<dbReference type="RefSeq" id="WP_214313272.1">
    <property type="nucleotide sequence ID" value="NZ_JAHBOJ010000028.1"/>
</dbReference>
<dbReference type="Gene3D" id="1.10.10.2840">
    <property type="entry name" value="PucR C-terminal helix-turn-helix domain"/>
    <property type="match status" value="1"/>
</dbReference>
<dbReference type="EMBL" id="JAHBOM010000010">
    <property type="protein sequence ID" value="MBU8824255.1"/>
    <property type="molecule type" value="Genomic_DNA"/>
</dbReference>
<organism evidence="3 4">
    <name type="scientific">Mycolicibacterium goodii</name>
    <name type="common">Mycobacterium goodii</name>
    <dbReference type="NCBI Taxonomy" id="134601"/>
    <lineage>
        <taxon>Bacteria</taxon>
        <taxon>Bacillati</taxon>
        <taxon>Actinomycetota</taxon>
        <taxon>Actinomycetes</taxon>
        <taxon>Mycobacteriales</taxon>
        <taxon>Mycobacteriaceae</taxon>
        <taxon>Mycolicibacterium</taxon>
    </lineage>
</organism>
<sequence length="472" mass="50358">MPDRGDVAPTLRDLLDSHLGVVAAHSVADDGTAEAADELDRTITWAHTTELRDPSRYLRGGELVCTVGISLQTPDDSETFVAALCDSGAAGLCFGTGDVHDTVPDALVAACSRRRLPLLIAPPHVLFATVSRYVADFQVGGELAVARATNTLVPELLASQRRRESARQLLDRAGEVLGCYFLLEPDAPAETGGPAVRIDGLGTLVWVGSGTPPDDAVLDVIARFVQAAQGERDIESALARERVGQLLSLVERRMLLPDALNQLLDWPGLAAREVACSAWPAGAGALLSMAFPTALVGDAPEVCLVLTEPATRTTADLSAIAAELSLPSGHSATAPLAELGSAITQARIALDLARQHGGSIGPDQLSTFDSLLEGLPLSRLAPFEQQLIDPLAETDRERGTQHVRTLRVFLATNGSLIDTARELFLHTNTVRHRLSRIHEITGRNPLNFEDQAAFAIGLRACDRHGRITRRPD</sequence>
<evidence type="ECO:0000313" key="4">
    <source>
        <dbReference type="Proteomes" id="UP000696413"/>
    </source>
</evidence>
<dbReference type="PANTHER" id="PTHR33744:SF17">
    <property type="entry name" value="CONSERVED PROTEIN"/>
    <property type="match status" value="1"/>
</dbReference>
<gene>
    <name evidence="3" type="ORF">KL859_15430</name>
</gene>
<protein>
    <submittedName>
        <fullName evidence="3">PucR family transcriptional regulator</fullName>
    </submittedName>
</protein>
<dbReference type="InterPro" id="IPR051448">
    <property type="entry name" value="CdaR-like_regulators"/>
</dbReference>
<keyword evidence="4" id="KW-1185">Reference proteome</keyword>
<feature type="domain" description="PucR C-terminal helix-turn-helix" evidence="2">
    <location>
        <begin position="403"/>
        <end position="460"/>
    </location>
</feature>
<reference evidence="3 4" key="1">
    <citation type="submission" date="2021-05" db="EMBL/GenBank/DDBJ databases">
        <title>Draft Genome Sequences of Clinical Respiratory Isolates of Mycobacterium goodii Recovered in Ireland.</title>
        <authorList>
            <person name="Flanagan P.R."/>
            <person name="Mok S."/>
            <person name="Roycroft E."/>
            <person name="Rogers T.R."/>
            <person name="Fitzgibbon M."/>
        </authorList>
    </citation>
    <scope>NUCLEOTIDE SEQUENCE [LARGE SCALE GENOMIC DNA]</scope>
    <source>
        <strain evidence="3 4">14IE55</strain>
    </source>
</reference>
<dbReference type="Pfam" id="PF13556">
    <property type="entry name" value="HTH_30"/>
    <property type="match status" value="1"/>
</dbReference>
<dbReference type="InterPro" id="IPR025736">
    <property type="entry name" value="PucR_C-HTH_dom"/>
</dbReference>
<dbReference type="InterPro" id="IPR042070">
    <property type="entry name" value="PucR_C-HTH_sf"/>
</dbReference>
<accession>A0ABS6HRT9</accession>
<dbReference type="PANTHER" id="PTHR33744">
    <property type="entry name" value="CARBOHYDRATE DIACID REGULATOR"/>
    <property type="match status" value="1"/>
</dbReference>
<evidence type="ECO:0000259" key="2">
    <source>
        <dbReference type="Pfam" id="PF13556"/>
    </source>
</evidence>
<dbReference type="InterPro" id="IPR012914">
    <property type="entry name" value="PucR_dom"/>
</dbReference>
<proteinExistence type="predicted"/>
<evidence type="ECO:0000259" key="1">
    <source>
        <dbReference type="Pfam" id="PF07905"/>
    </source>
</evidence>